<sequence length="364" mass="39889">MPPGTLFQYIAWRTLIAVGSLFAILSALVLLIDFIENLRFASKVPDTGFGLAVSTTLLRAPSLTQMLIPFVFLFGSIWMFYQLNKRSEISVMRSAGLSVWRLLAPAALIAALSGVVIITTLDPLSSNLYAQAESLKQRKQDSEHNLVRIFGDGIWLRQRNADGQLIINASNYDDERAALEKVTLWRFNSESVLLERIDAAEAFLSGRTLELHDAKLRSPDNDQSTYTPIYAVRTSLSAANLRERVTAPETLSIWQLPRFILLAEAAGVPTVRYNMRFHDLCSTPLKLLAMVLIAAAFSMRPVRSGGAMRLGIVSVFAGFALYILSEISTAMGESGLAPEALAAWIPAVVASLAAVTALLHFEDG</sequence>
<dbReference type="PANTHER" id="PTHR33529:SF2">
    <property type="entry name" value="LIPOPOLYSACCHARIDE EXPORT SYSTEM PERMEASE PROTEIN LPTG"/>
    <property type="match status" value="1"/>
</dbReference>
<comment type="caution">
    <text evidence="7">The sequence shown here is derived from an EMBL/GenBank/DDBJ whole genome shotgun (WGS) entry which is preliminary data.</text>
</comment>
<dbReference type="Pfam" id="PF03739">
    <property type="entry name" value="LptF_LptG"/>
    <property type="match status" value="1"/>
</dbReference>
<evidence type="ECO:0000256" key="4">
    <source>
        <dbReference type="ARBA" id="ARBA00022989"/>
    </source>
</evidence>
<keyword evidence="8" id="KW-1185">Reference proteome</keyword>
<dbReference type="NCBIfam" id="TIGR04408">
    <property type="entry name" value="LptG_lptG"/>
    <property type="match status" value="1"/>
</dbReference>
<evidence type="ECO:0000313" key="7">
    <source>
        <dbReference type="EMBL" id="PQA88940.1"/>
    </source>
</evidence>
<dbReference type="GO" id="GO:0055085">
    <property type="term" value="P:transmembrane transport"/>
    <property type="evidence" value="ECO:0007669"/>
    <property type="project" value="InterPro"/>
</dbReference>
<feature type="transmembrane region" description="Helical" evidence="6">
    <location>
        <begin position="63"/>
        <end position="81"/>
    </location>
</feature>
<evidence type="ECO:0000256" key="3">
    <source>
        <dbReference type="ARBA" id="ARBA00022692"/>
    </source>
</evidence>
<organism evidence="7 8">
    <name type="scientific">Hyphococcus luteus</name>
    <dbReference type="NCBI Taxonomy" id="2058213"/>
    <lineage>
        <taxon>Bacteria</taxon>
        <taxon>Pseudomonadati</taxon>
        <taxon>Pseudomonadota</taxon>
        <taxon>Alphaproteobacteria</taxon>
        <taxon>Parvularculales</taxon>
        <taxon>Parvularculaceae</taxon>
        <taxon>Hyphococcus</taxon>
    </lineage>
</organism>
<feature type="transmembrane region" description="Helical" evidence="6">
    <location>
        <begin position="12"/>
        <end position="35"/>
    </location>
</feature>
<evidence type="ECO:0000256" key="1">
    <source>
        <dbReference type="ARBA" id="ARBA00004651"/>
    </source>
</evidence>
<dbReference type="GO" id="GO:0043190">
    <property type="term" value="C:ATP-binding cassette (ABC) transporter complex"/>
    <property type="evidence" value="ECO:0007669"/>
    <property type="project" value="InterPro"/>
</dbReference>
<comment type="subcellular location">
    <subcellularLocation>
        <location evidence="1">Cell membrane</location>
        <topology evidence="1">Multi-pass membrane protein</topology>
    </subcellularLocation>
</comment>
<keyword evidence="2" id="KW-1003">Cell membrane</keyword>
<dbReference type="RefSeq" id="WP_104828577.1">
    <property type="nucleotide sequence ID" value="NZ_PJCH01000003.1"/>
</dbReference>
<evidence type="ECO:0000313" key="8">
    <source>
        <dbReference type="Proteomes" id="UP000239504"/>
    </source>
</evidence>
<protein>
    <submittedName>
        <fullName evidence="7">LPS export ABC transporter permease LptG</fullName>
    </submittedName>
</protein>
<accession>A0A2S7K8W6</accession>
<gene>
    <name evidence="7" type="primary">lptG</name>
    <name evidence="7" type="ORF">CW354_03035</name>
</gene>
<keyword evidence="3 6" id="KW-0812">Transmembrane</keyword>
<dbReference type="PANTHER" id="PTHR33529">
    <property type="entry name" value="SLR0882 PROTEIN-RELATED"/>
    <property type="match status" value="1"/>
</dbReference>
<dbReference type="GO" id="GO:0015920">
    <property type="term" value="P:lipopolysaccharide transport"/>
    <property type="evidence" value="ECO:0007669"/>
    <property type="project" value="TreeGrafter"/>
</dbReference>
<dbReference type="Proteomes" id="UP000239504">
    <property type="component" value="Unassembled WGS sequence"/>
</dbReference>
<feature type="transmembrane region" description="Helical" evidence="6">
    <location>
        <begin position="310"/>
        <end position="329"/>
    </location>
</feature>
<dbReference type="EMBL" id="PJCH01000003">
    <property type="protein sequence ID" value="PQA88940.1"/>
    <property type="molecule type" value="Genomic_DNA"/>
</dbReference>
<dbReference type="AlphaFoldDB" id="A0A2S7K8W6"/>
<dbReference type="InterPro" id="IPR030923">
    <property type="entry name" value="LptG"/>
</dbReference>
<feature type="transmembrane region" description="Helical" evidence="6">
    <location>
        <begin position="341"/>
        <end position="361"/>
    </location>
</feature>
<proteinExistence type="predicted"/>
<reference evidence="7 8" key="1">
    <citation type="submission" date="2017-12" db="EMBL/GenBank/DDBJ databases">
        <authorList>
            <person name="Hurst M.R.H."/>
        </authorList>
    </citation>
    <scope>NUCLEOTIDE SEQUENCE [LARGE SCALE GENOMIC DNA]</scope>
    <source>
        <strain evidence="7 8">SY-3-19</strain>
    </source>
</reference>
<dbReference type="OrthoDB" id="9798468at2"/>
<evidence type="ECO:0000256" key="6">
    <source>
        <dbReference type="SAM" id="Phobius"/>
    </source>
</evidence>
<evidence type="ECO:0000256" key="2">
    <source>
        <dbReference type="ARBA" id="ARBA00022475"/>
    </source>
</evidence>
<keyword evidence="4 6" id="KW-1133">Transmembrane helix</keyword>
<dbReference type="InterPro" id="IPR005495">
    <property type="entry name" value="LptG/LptF_permease"/>
</dbReference>
<keyword evidence="5 6" id="KW-0472">Membrane</keyword>
<feature type="transmembrane region" description="Helical" evidence="6">
    <location>
        <begin position="102"/>
        <end position="121"/>
    </location>
</feature>
<name>A0A2S7K8W6_9PROT</name>
<evidence type="ECO:0000256" key="5">
    <source>
        <dbReference type="ARBA" id="ARBA00023136"/>
    </source>
</evidence>